<evidence type="ECO:0000313" key="1">
    <source>
        <dbReference type="EMBL" id="SPS00776.1"/>
    </source>
</evidence>
<dbReference type="AlphaFoldDB" id="A0A375JB05"/>
<dbReference type="Proteomes" id="UP000256805">
    <property type="component" value="Unassembled WGS sequence"/>
</dbReference>
<sequence>MHTRLAERPIVRCKRSLEAKEPMTGTGRSQPVVSDINSNKFACSLTLESLDRIQAGWVASCRCWKWKASGPRDATASIVCWR</sequence>
<organism evidence="1 2">
    <name type="scientific">Cupriavidus taiwanensis</name>
    <dbReference type="NCBI Taxonomy" id="164546"/>
    <lineage>
        <taxon>Bacteria</taxon>
        <taxon>Pseudomonadati</taxon>
        <taxon>Pseudomonadota</taxon>
        <taxon>Betaproteobacteria</taxon>
        <taxon>Burkholderiales</taxon>
        <taxon>Burkholderiaceae</taxon>
        <taxon>Cupriavidus</taxon>
    </lineage>
</organism>
<protein>
    <submittedName>
        <fullName evidence="1">Uncharacterized protein</fullName>
    </submittedName>
</protein>
<name>A0A375JB05_9BURK</name>
<gene>
    <name evidence="1" type="ORF">CBM2634_B170103</name>
</gene>
<proteinExistence type="predicted"/>
<accession>A0A375JB05</accession>
<reference evidence="1 2" key="1">
    <citation type="submission" date="2018-01" db="EMBL/GenBank/DDBJ databases">
        <authorList>
            <person name="Gaut B.S."/>
            <person name="Morton B.R."/>
            <person name="Clegg M.T."/>
            <person name="Duvall M.R."/>
        </authorList>
    </citation>
    <scope>NUCLEOTIDE SEQUENCE [LARGE SCALE GENOMIC DNA]</scope>
    <source>
        <strain evidence="1">Cupriavidus taiwanensis cmp 52</strain>
    </source>
</reference>
<evidence type="ECO:0000313" key="2">
    <source>
        <dbReference type="Proteomes" id="UP000256805"/>
    </source>
</evidence>
<dbReference type="EMBL" id="OVTA01000040">
    <property type="protein sequence ID" value="SPS00776.1"/>
    <property type="molecule type" value="Genomic_DNA"/>
</dbReference>